<evidence type="ECO:0000313" key="2">
    <source>
        <dbReference type="EMBL" id="OIQ81328.1"/>
    </source>
</evidence>
<evidence type="ECO:0000256" key="1">
    <source>
        <dbReference type="SAM" id="MobiDB-lite"/>
    </source>
</evidence>
<comment type="caution">
    <text evidence="2">The sequence shown here is derived from an EMBL/GenBank/DDBJ whole genome shotgun (WGS) entry which is preliminary data.</text>
</comment>
<organism evidence="2">
    <name type="scientific">mine drainage metagenome</name>
    <dbReference type="NCBI Taxonomy" id="410659"/>
    <lineage>
        <taxon>unclassified sequences</taxon>
        <taxon>metagenomes</taxon>
        <taxon>ecological metagenomes</taxon>
    </lineage>
</organism>
<dbReference type="AlphaFoldDB" id="A0A1J5QD34"/>
<sequence length="324" mass="35088">MRNCPSPPSRETNSSRLTCGRAYRSFPHSIATVGMMAKVSGILILKVVPRPRVLRMSTVPPMFSILVFTTSMPTPRPDTLETCSRVENPGTKIRSSISRGLIRARSAFVMSPRSSALAEIRSGSIPAPSSATSMVTCPPSWKALSVRIPSAGFPFEIRTSGVSMPWSMELRTKWVSGSLIASRMVLSSSVSRPSMTNLACRPQASPRSRTTRGNLLHTLSMGCIRVFMTPSCSSLAIRFNRCEVRSRLTSPVVPAYETTWLRVSTSSPTKRMSESRRSTSTRRVESAIERRCSVGTSSASSRVAGAEASSKISPKAGATSSSCR</sequence>
<protein>
    <submittedName>
        <fullName evidence="2">Uncharacterized protein</fullName>
    </submittedName>
</protein>
<proteinExistence type="predicted"/>
<feature type="region of interest" description="Disordered" evidence="1">
    <location>
        <begin position="264"/>
        <end position="324"/>
    </location>
</feature>
<accession>A0A1J5QD34</accession>
<reference evidence="2" key="1">
    <citation type="submission" date="2016-10" db="EMBL/GenBank/DDBJ databases">
        <title>Sequence of Gallionella enrichment culture.</title>
        <authorList>
            <person name="Poehlein A."/>
            <person name="Muehling M."/>
            <person name="Daniel R."/>
        </authorList>
    </citation>
    <scope>NUCLEOTIDE SEQUENCE</scope>
</reference>
<gene>
    <name evidence="2" type="ORF">GALL_369110</name>
</gene>
<feature type="compositionally biased region" description="Basic and acidic residues" evidence="1">
    <location>
        <begin position="271"/>
        <end position="292"/>
    </location>
</feature>
<name>A0A1J5QD34_9ZZZZ</name>
<dbReference type="EMBL" id="MLJW01000939">
    <property type="protein sequence ID" value="OIQ81328.1"/>
    <property type="molecule type" value="Genomic_DNA"/>
</dbReference>